<evidence type="ECO:0000313" key="10">
    <source>
        <dbReference type="EMBL" id="RKP28163.1"/>
    </source>
</evidence>
<feature type="compositionally biased region" description="Basic residues" evidence="8">
    <location>
        <begin position="359"/>
        <end position="368"/>
    </location>
</feature>
<name>A0A4P9Z692_9FUNG</name>
<keyword evidence="1" id="KW-0597">Phosphoprotein</keyword>
<dbReference type="SUPFAM" id="SSF144232">
    <property type="entry name" value="HIT/MYND zinc finger-like"/>
    <property type="match status" value="1"/>
</dbReference>
<keyword evidence="4" id="KW-0862">Zinc</keyword>
<reference evidence="11" key="1">
    <citation type="journal article" date="2018" name="Nat. Microbiol.">
        <title>Leveraging single-cell genomics to expand the fungal tree of life.</title>
        <authorList>
            <person name="Ahrendt S.R."/>
            <person name="Quandt C.A."/>
            <person name="Ciobanu D."/>
            <person name="Clum A."/>
            <person name="Salamov A."/>
            <person name="Andreopoulos B."/>
            <person name="Cheng J.F."/>
            <person name="Woyke T."/>
            <person name="Pelin A."/>
            <person name="Henrissat B."/>
            <person name="Reynolds N.K."/>
            <person name="Benny G.L."/>
            <person name="Smith M.E."/>
            <person name="James T.Y."/>
            <person name="Grigoriev I.V."/>
        </authorList>
    </citation>
    <scope>NUCLEOTIDE SEQUENCE [LARGE SCALE GENOMIC DNA]</scope>
    <source>
        <strain evidence="11">Benny S71-1</strain>
    </source>
</reference>
<dbReference type="Pfam" id="PF25790">
    <property type="entry name" value="BCD1"/>
    <property type="match status" value="1"/>
</dbReference>
<dbReference type="InterPro" id="IPR051639">
    <property type="entry name" value="BCD1"/>
</dbReference>
<organism evidence="10 11">
    <name type="scientific">Syncephalis pseudoplumigaleata</name>
    <dbReference type="NCBI Taxonomy" id="1712513"/>
    <lineage>
        <taxon>Eukaryota</taxon>
        <taxon>Fungi</taxon>
        <taxon>Fungi incertae sedis</taxon>
        <taxon>Zoopagomycota</taxon>
        <taxon>Zoopagomycotina</taxon>
        <taxon>Zoopagomycetes</taxon>
        <taxon>Zoopagales</taxon>
        <taxon>Piptocephalidaceae</taxon>
        <taxon>Syncephalis</taxon>
    </lineage>
</organism>
<dbReference type="GO" id="GO:0000463">
    <property type="term" value="P:maturation of LSU-rRNA from tricistronic rRNA transcript (SSU-rRNA, 5.8S rRNA, LSU-rRNA)"/>
    <property type="evidence" value="ECO:0007669"/>
    <property type="project" value="TreeGrafter"/>
</dbReference>
<evidence type="ECO:0000256" key="1">
    <source>
        <dbReference type="ARBA" id="ARBA00022553"/>
    </source>
</evidence>
<gene>
    <name evidence="10" type="ORF">SYNPS1DRAFT_26249</name>
</gene>
<dbReference type="GO" id="GO:0005634">
    <property type="term" value="C:nucleus"/>
    <property type="evidence" value="ECO:0007669"/>
    <property type="project" value="TreeGrafter"/>
</dbReference>
<evidence type="ECO:0000256" key="5">
    <source>
        <dbReference type="ARBA" id="ARBA00049598"/>
    </source>
</evidence>
<dbReference type="OrthoDB" id="272357at2759"/>
<evidence type="ECO:0000313" key="11">
    <source>
        <dbReference type="Proteomes" id="UP000278143"/>
    </source>
</evidence>
<dbReference type="Proteomes" id="UP000278143">
    <property type="component" value="Unassembled WGS sequence"/>
</dbReference>
<dbReference type="PROSITE" id="PS51083">
    <property type="entry name" value="ZF_HIT"/>
    <property type="match status" value="1"/>
</dbReference>
<feature type="region of interest" description="Disordered" evidence="8">
    <location>
        <begin position="268"/>
        <end position="288"/>
    </location>
</feature>
<evidence type="ECO:0000256" key="6">
    <source>
        <dbReference type="ARBA" id="ARBA00049654"/>
    </source>
</evidence>
<comment type="similarity">
    <text evidence="6">Belongs to the BCD1 family.</text>
</comment>
<dbReference type="Pfam" id="PF04438">
    <property type="entry name" value="zf-HIT"/>
    <property type="match status" value="1"/>
</dbReference>
<dbReference type="AlphaFoldDB" id="A0A4P9Z692"/>
<dbReference type="InterPro" id="IPR057721">
    <property type="entry name" value="BCD1_alpha/beta"/>
</dbReference>
<accession>A0A4P9Z692</accession>
<evidence type="ECO:0000259" key="9">
    <source>
        <dbReference type="PROSITE" id="PS51083"/>
    </source>
</evidence>
<evidence type="ECO:0000256" key="7">
    <source>
        <dbReference type="PROSITE-ProRule" id="PRU00453"/>
    </source>
</evidence>
<keyword evidence="11" id="KW-1185">Reference proteome</keyword>
<evidence type="ECO:0000256" key="2">
    <source>
        <dbReference type="ARBA" id="ARBA00022723"/>
    </source>
</evidence>
<proteinExistence type="inferred from homology"/>
<feature type="domain" description="HIT-type" evidence="9">
    <location>
        <begin position="9"/>
        <end position="43"/>
    </location>
</feature>
<dbReference type="GO" id="GO:0000492">
    <property type="term" value="P:box C/D snoRNP assembly"/>
    <property type="evidence" value="ECO:0007669"/>
    <property type="project" value="TreeGrafter"/>
</dbReference>
<dbReference type="GO" id="GO:0008270">
    <property type="term" value="F:zinc ion binding"/>
    <property type="evidence" value="ECO:0007669"/>
    <property type="project" value="UniProtKB-UniRule"/>
</dbReference>
<evidence type="ECO:0000256" key="3">
    <source>
        <dbReference type="ARBA" id="ARBA00022771"/>
    </source>
</evidence>
<feature type="region of interest" description="Disordered" evidence="8">
    <location>
        <begin position="348"/>
        <end position="368"/>
    </location>
</feature>
<dbReference type="PANTHER" id="PTHR13483">
    <property type="entry name" value="BOX C_D SNORNA PROTEIN 1-RELATED"/>
    <property type="match status" value="1"/>
</dbReference>
<comment type="function">
    <text evidence="5">Required for box C/D snoRNAs accumulation involved in snoRNA processing, snoRNA transport to the nucleolus and ribosome biogenesis.</text>
</comment>
<protein>
    <recommendedName>
        <fullName evidence="9">HIT-type domain-containing protein</fullName>
    </recommendedName>
</protein>
<keyword evidence="3 7" id="KW-0863">Zinc-finger</keyword>
<evidence type="ECO:0000256" key="8">
    <source>
        <dbReference type="SAM" id="MobiDB-lite"/>
    </source>
</evidence>
<evidence type="ECO:0000256" key="4">
    <source>
        <dbReference type="ARBA" id="ARBA00022833"/>
    </source>
</evidence>
<dbReference type="PANTHER" id="PTHR13483:SF3">
    <property type="entry name" value="BOX C_D SNORNA PROTEIN 1"/>
    <property type="match status" value="1"/>
</dbReference>
<dbReference type="EMBL" id="KZ989114">
    <property type="protein sequence ID" value="RKP28163.1"/>
    <property type="molecule type" value="Genomic_DNA"/>
</dbReference>
<dbReference type="InterPro" id="IPR007529">
    <property type="entry name" value="Znf_HIT"/>
</dbReference>
<dbReference type="Gene3D" id="3.30.60.190">
    <property type="match status" value="1"/>
</dbReference>
<sequence length="368" mass="40703">MADTEANLCACCQKAAAKYRCPRCEVCTCSLACVQAHKRQTGCSGQRDRTAYISMKEFDVNQLASDIRFLEEGVDKRSSAERSLAITAGHAPRHNPRQRAPLSRGERIAKWAYTRCKVTVRSLAVGMRRQQENRTSWDGKQKHMLWTVQVMFGTSSTGHSVLLHRIADTSPLDSIVQMARKRRQGKQDADGDEAADSDAIKHLLLRRVDSPANAPIYYALAPTTPLFMALENKTVIEYPTITVIDADQPIPATWHVEPCVVHVDEGGPDATSARTEETVDDPSVTTTHGVEDDAERARTFHVQEPDSNDENDAETVVGTMMQPQSKPSVPATDHAIPGVGIHYDSELEEGEVPMSWPASKRRKLDAVE</sequence>
<keyword evidence="2" id="KW-0479">Metal-binding</keyword>
<dbReference type="GO" id="GO:0048254">
    <property type="term" value="P:snoRNA localization"/>
    <property type="evidence" value="ECO:0007669"/>
    <property type="project" value="TreeGrafter"/>
</dbReference>
<dbReference type="GO" id="GO:0070761">
    <property type="term" value="C:pre-snoRNP complex"/>
    <property type="evidence" value="ECO:0007669"/>
    <property type="project" value="TreeGrafter"/>
</dbReference>
<dbReference type="CDD" id="cd23023">
    <property type="entry name" value="zf-HIT_BCD1"/>
    <property type="match status" value="1"/>
</dbReference>